<feature type="transmembrane region" description="Helical" evidence="9">
    <location>
        <begin position="548"/>
        <end position="572"/>
    </location>
</feature>
<dbReference type="PANTHER" id="PTHR30081">
    <property type="entry name" value="PROTEIN-EXPORT MEMBRANE PROTEIN SEC"/>
    <property type="match status" value="1"/>
</dbReference>
<feature type="transmembrane region" description="Helical" evidence="9">
    <location>
        <begin position="584"/>
        <end position="607"/>
    </location>
</feature>
<feature type="transmembrane region" description="Helical" evidence="9">
    <location>
        <begin position="454"/>
        <end position="474"/>
    </location>
</feature>
<dbReference type="InterPro" id="IPR055344">
    <property type="entry name" value="SecD_SecF_C_bact"/>
</dbReference>
<dbReference type="InterPro" id="IPR048631">
    <property type="entry name" value="SecD_1st"/>
</dbReference>
<evidence type="ECO:0000256" key="4">
    <source>
        <dbReference type="ARBA" id="ARBA00022692"/>
    </source>
</evidence>
<organism evidence="14 15">
    <name type="scientific">Vibrio chanodichtyis</name>
    <dbReference type="NCBI Taxonomy" id="3027932"/>
    <lineage>
        <taxon>Bacteria</taxon>
        <taxon>Pseudomonadati</taxon>
        <taxon>Pseudomonadota</taxon>
        <taxon>Gammaproteobacteria</taxon>
        <taxon>Vibrionales</taxon>
        <taxon>Vibrionaceae</taxon>
        <taxon>Vibrio</taxon>
    </lineage>
</organism>
<dbReference type="Proteomes" id="UP001216189">
    <property type="component" value="Unassembled WGS sequence"/>
</dbReference>
<evidence type="ECO:0000256" key="6">
    <source>
        <dbReference type="ARBA" id="ARBA00022989"/>
    </source>
</evidence>
<proteinExistence type="inferred from homology"/>
<evidence type="ECO:0000259" key="10">
    <source>
        <dbReference type="Pfam" id="PF02355"/>
    </source>
</evidence>
<evidence type="ECO:0000259" key="11">
    <source>
        <dbReference type="Pfam" id="PF13721"/>
    </source>
</evidence>
<comment type="caution">
    <text evidence="9">Lacks conserved residue(s) required for the propagation of feature annotation.</text>
</comment>
<dbReference type="InterPro" id="IPR005791">
    <property type="entry name" value="SecD"/>
</dbReference>
<name>A0ABT5V4N5_9VIBR</name>
<keyword evidence="3 9" id="KW-1003">Cell membrane</keyword>
<comment type="caution">
    <text evidence="14">The sequence shown here is derived from an EMBL/GenBank/DDBJ whole genome shotgun (WGS) entry which is preliminary data.</text>
</comment>
<accession>A0ABT5V4N5</accession>
<evidence type="ECO:0000256" key="5">
    <source>
        <dbReference type="ARBA" id="ARBA00022927"/>
    </source>
</evidence>
<comment type="subcellular location">
    <subcellularLocation>
        <location evidence="1 9">Cell membrane</location>
        <topology evidence="1 9">Multi-pass membrane protein</topology>
    </subcellularLocation>
</comment>
<dbReference type="Gene3D" id="1.20.1640.10">
    <property type="entry name" value="Multidrug efflux transporter AcrB transmembrane domain"/>
    <property type="match status" value="1"/>
</dbReference>
<dbReference type="Pfam" id="PF07549">
    <property type="entry name" value="Sec_GG"/>
    <property type="match status" value="1"/>
</dbReference>
<feature type="transmembrane region" description="Helical" evidence="9">
    <location>
        <begin position="505"/>
        <end position="527"/>
    </location>
</feature>
<sequence>MLNRYPLWKYLLVVLTIAIAALYALPNIYGEDPAIQITGARGASVDMSTLDAVTTALDKAHLSQKSIALENGSVLVRFNDTDTQLSARDIISEALGQDKIVALNLAPATPDWLESIGAAPMKLGLDLRGGVHFLMEVDMDAAMEKLVNQQEESFRSDLRDEKIRYRAIRPLSDAVEVTLRDAQQLAQTKSFLESKHRDMTFTTTETNGRFVLLAKFTEARLQEIRNYAVEQNITILRNRVNELGVAEPLVQRQGAARIVVELPGVQDTARAKEILGATATLEFREVDDSADLAAAAAGRVPAGSEIKLDRNGRPVVLKKRVILGGSSITDASSSADEYGRPQVNISLDSEGGNKMAAFSKKNIGKLMATVFAEYKDSGKRSPEGKVLLIKHEEVINQATIQSALGRNFRITGIDSPAEAYNLALLLRAGALIAPISIVEERTIGPSMGQQNIDMGIQACIWGMVAVMLFTLLYYRKFGVIANVALMVNIVLIIGVMSMIPGATMTLPGIAGIVLTIGMAVDANVLIFERIREELRDGKNPQQAIHHGYANAFSTIADANITTLITAIILFAVGTGAIKGFAVTLSIGILTSMFTAIIGTRCIVNLVYGGKRIHKLSI</sequence>
<evidence type="ECO:0000259" key="12">
    <source>
        <dbReference type="Pfam" id="PF21760"/>
    </source>
</evidence>
<keyword evidence="6 9" id="KW-1133">Transmembrane helix</keyword>
<dbReference type="Pfam" id="PF13721">
    <property type="entry name" value="SecD-TM1"/>
    <property type="match status" value="1"/>
</dbReference>
<feature type="domain" description="Protein translocase subunit SecDF P1" evidence="12">
    <location>
        <begin position="229"/>
        <end position="288"/>
    </location>
</feature>
<feature type="domain" description="SecDF P1 head subdomain" evidence="13">
    <location>
        <begin position="309"/>
        <end position="433"/>
    </location>
</feature>
<dbReference type="Pfam" id="PF21760">
    <property type="entry name" value="SecD_1st"/>
    <property type="match status" value="1"/>
</dbReference>
<dbReference type="Pfam" id="PF02355">
    <property type="entry name" value="SecD_SecF_C"/>
    <property type="match status" value="1"/>
</dbReference>
<reference evidence="14 15" key="1">
    <citation type="submission" date="2023-02" db="EMBL/GenBank/DDBJ databases">
        <title>Vibrio intestini sp. nov., a close relative of Vibrio cholerae isolated from the intestine of Healthy Culter dabryi.</title>
        <authorList>
            <person name="Wu N."/>
        </authorList>
    </citation>
    <scope>NUCLEOTIDE SEQUENCE [LARGE SCALE GENOMIC DNA]</scope>
    <source>
        <strain evidence="14 15">DSL-7</strain>
    </source>
</reference>
<keyword evidence="7 9" id="KW-0811">Translocation</keyword>
<dbReference type="InterPro" id="IPR054384">
    <property type="entry name" value="SecDF_P1_head"/>
</dbReference>
<keyword evidence="4 9" id="KW-0812">Transmembrane</keyword>
<evidence type="ECO:0000313" key="15">
    <source>
        <dbReference type="Proteomes" id="UP001216189"/>
    </source>
</evidence>
<dbReference type="PANTHER" id="PTHR30081:SF1">
    <property type="entry name" value="PROTEIN TRANSLOCASE SUBUNIT SECD"/>
    <property type="match status" value="1"/>
</dbReference>
<dbReference type="Gene3D" id="3.30.1360.200">
    <property type="match status" value="1"/>
</dbReference>
<dbReference type="InterPro" id="IPR022813">
    <property type="entry name" value="SecD/SecF_arch_bac"/>
</dbReference>
<dbReference type="HAMAP" id="MF_01463_B">
    <property type="entry name" value="SecD_B"/>
    <property type="match status" value="1"/>
</dbReference>
<keyword evidence="15" id="KW-1185">Reference proteome</keyword>
<evidence type="ECO:0000256" key="9">
    <source>
        <dbReference type="HAMAP-Rule" id="MF_01463"/>
    </source>
</evidence>
<dbReference type="EMBL" id="JARBFT010000008">
    <property type="protein sequence ID" value="MDE1515280.1"/>
    <property type="molecule type" value="Genomic_DNA"/>
</dbReference>
<dbReference type="SUPFAM" id="SSF82866">
    <property type="entry name" value="Multidrug efflux transporter AcrB transmembrane domain"/>
    <property type="match status" value="1"/>
</dbReference>
<dbReference type="RefSeq" id="WP_274722919.1">
    <property type="nucleotide sequence ID" value="NZ_JARBFT010000008.1"/>
</dbReference>
<keyword evidence="8 9" id="KW-0472">Membrane</keyword>
<dbReference type="NCBIfam" id="TIGR00916">
    <property type="entry name" value="2A0604s01"/>
    <property type="match status" value="1"/>
</dbReference>
<keyword evidence="2 9" id="KW-0813">Transport</keyword>
<comment type="function">
    <text evidence="9">Part of the Sec protein translocase complex. Interacts with the SecYEG preprotein conducting channel. SecDF uses the proton motive force (PMF) to complete protein translocation after the ATP-dependent function of SecA.</text>
</comment>
<dbReference type="InterPro" id="IPR027398">
    <property type="entry name" value="SecD-TM"/>
</dbReference>
<dbReference type="InterPro" id="IPR048634">
    <property type="entry name" value="SecD_SecF_C"/>
</dbReference>
<evidence type="ECO:0000313" key="14">
    <source>
        <dbReference type="EMBL" id="MDE1515280.1"/>
    </source>
</evidence>
<dbReference type="Gene3D" id="3.30.70.3400">
    <property type="match status" value="2"/>
</dbReference>
<comment type="similarity">
    <text evidence="9">Belongs to the SecD/SecF family. SecD subfamily.</text>
</comment>
<dbReference type="Pfam" id="PF22599">
    <property type="entry name" value="SecDF_P1_head"/>
    <property type="match status" value="1"/>
</dbReference>
<dbReference type="NCBIfam" id="TIGR01129">
    <property type="entry name" value="secD"/>
    <property type="match status" value="1"/>
</dbReference>
<evidence type="ECO:0000256" key="2">
    <source>
        <dbReference type="ARBA" id="ARBA00022448"/>
    </source>
</evidence>
<feature type="transmembrane region" description="Helical" evidence="9">
    <location>
        <begin position="479"/>
        <end position="499"/>
    </location>
</feature>
<evidence type="ECO:0000256" key="1">
    <source>
        <dbReference type="ARBA" id="ARBA00004651"/>
    </source>
</evidence>
<evidence type="ECO:0000256" key="3">
    <source>
        <dbReference type="ARBA" id="ARBA00022475"/>
    </source>
</evidence>
<comment type="subunit">
    <text evidence="9">Forms a complex with SecF. Part of the essential Sec protein translocation apparatus which comprises SecA, SecYEG and auxiliary proteins SecDF-YajC and YidC.</text>
</comment>
<protein>
    <recommendedName>
        <fullName evidence="9">Protein translocase subunit SecD</fullName>
    </recommendedName>
</protein>
<gene>
    <name evidence="9 14" type="primary">secD</name>
    <name evidence="14" type="ORF">PUN32_09690</name>
</gene>
<evidence type="ECO:0000256" key="8">
    <source>
        <dbReference type="ARBA" id="ARBA00023136"/>
    </source>
</evidence>
<dbReference type="InterPro" id="IPR022646">
    <property type="entry name" value="SecD/SecF_CS"/>
</dbReference>
<feature type="domain" description="SecD export protein N-terminal TM" evidence="11">
    <location>
        <begin position="2"/>
        <end position="103"/>
    </location>
</feature>
<evidence type="ECO:0000259" key="13">
    <source>
        <dbReference type="Pfam" id="PF22599"/>
    </source>
</evidence>
<dbReference type="PRINTS" id="PR00702">
    <property type="entry name" value="ACRIFLAVINRP"/>
</dbReference>
<dbReference type="InterPro" id="IPR001036">
    <property type="entry name" value="Acrflvin-R"/>
</dbReference>
<keyword evidence="5 9" id="KW-0653">Protein transport</keyword>
<evidence type="ECO:0000256" key="7">
    <source>
        <dbReference type="ARBA" id="ARBA00023010"/>
    </source>
</evidence>
<feature type="domain" description="Protein export membrane protein SecD/SecF C-terminal" evidence="10">
    <location>
        <begin position="435"/>
        <end position="596"/>
    </location>
</feature>